<dbReference type="NCBIfam" id="TIGR00044">
    <property type="entry name" value="YggS family pyridoxal phosphate-dependent enzyme"/>
    <property type="match status" value="1"/>
</dbReference>
<dbReference type="PANTHER" id="PTHR10146">
    <property type="entry name" value="PROLINE SYNTHETASE CO-TRANSCRIBED BACTERIAL HOMOLOG PROTEIN"/>
    <property type="match status" value="1"/>
</dbReference>
<keyword evidence="1" id="KW-0663">Pyridoxal phosphate</keyword>
<dbReference type="InterPro" id="IPR001608">
    <property type="entry name" value="Ala_racemase_N"/>
</dbReference>
<evidence type="ECO:0000259" key="2">
    <source>
        <dbReference type="Pfam" id="PF01168"/>
    </source>
</evidence>
<dbReference type="GO" id="GO:0030170">
    <property type="term" value="F:pyridoxal phosphate binding"/>
    <property type="evidence" value="ECO:0007669"/>
    <property type="project" value="InterPro"/>
</dbReference>
<protein>
    <recommendedName>
        <fullName evidence="2">Alanine racemase N-terminal domain-containing protein</fullName>
    </recommendedName>
</protein>
<dbReference type="CDD" id="cd00635">
    <property type="entry name" value="PLPDE_III_YBL036c_like"/>
    <property type="match status" value="1"/>
</dbReference>
<sequence length="156" mass="17778">MLIKRFIGHLQTNKVNRCLDYFDTVDSVDSVRLAKKISDRAKHLNRTIQILLEVNTTNEEQKNGFLPEQIGEMLYCSTLSGINIEGLMTVGPLTKNEKDIRRSFGLLRKTKEDLNSKLNKKKINELSMGMSNDFQIAVEEGSTMIRIGTALFGKRR</sequence>
<dbReference type="PANTHER" id="PTHR10146:SF14">
    <property type="entry name" value="PYRIDOXAL PHOSPHATE HOMEOSTASIS PROTEIN"/>
    <property type="match status" value="1"/>
</dbReference>
<accession>A0A382PFN2</accession>
<gene>
    <name evidence="3" type="ORF">METZ01_LOCUS324362</name>
</gene>
<evidence type="ECO:0000256" key="1">
    <source>
        <dbReference type="ARBA" id="ARBA00022898"/>
    </source>
</evidence>
<dbReference type="SUPFAM" id="SSF51419">
    <property type="entry name" value="PLP-binding barrel"/>
    <property type="match status" value="1"/>
</dbReference>
<dbReference type="InterPro" id="IPR011078">
    <property type="entry name" value="PyrdxlP_homeostasis"/>
</dbReference>
<dbReference type="InterPro" id="IPR029066">
    <property type="entry name" value="PLP-binding_barrel"/>
</dbReference>
<proteinExistence type="predicted"/>
<reference evidence="3" key="1">
    <citation type="submission" date="2018-05" db="EMBL/GenBank/DDBJ databases">
        <authorList>
            <person name="Lanie J.A."/>
            <person name="Ng W.-L."/>
            <person name="Kazmierczak K.M."/>
            <person name="Andrzejewski T.M."/>
            <person name="Davidsen T.M."/>
            <person name="Wayne K.J."/>
            <person name="Tettelin H."/>
            <person name="Glass J.I."/>
            <person name="Rusch D."/>
            <person name="Podicherti R."/>
            <person name="Tsui H.-C.T."/>
            <person name="Winkler M.E."/>
        </authorList>
    </citation>
    <scope>NUCLEOTIDE SEQUENCE</scope>
</reference>
<feature type="domain" description="Alanine racemase N-terminal" evidence="2">
    <location>
        <begin position="9"/>
        <end position="154"/>
    </location>
</feature>
<evidence type="ECO:0000313" key="3">
    <source>
        <dbReference type="EMBL" id="SVC71508.1"/>
    </source>
</evidence>
<dbReference type="Gene3D" id="3.20.20.10">
    <property type="entry name" value="Alanine racemase"/>
    <property type="match status" value="1"/>
</dbReference>
<dbReference type="EMBL" id="UINC01106683">
    <property type="protein sequence ID" value="SVC71508.1"/>
    <property type="molecule type" value="Genomic_DNA"/>
</dbReference>
<organism evidence="3">
    <name type="scientific">marine metagenome</name>
    <dbReference type="NCBI Taxonomy" id="408172"/>
    <lineage>
        <taxon>unclassified sequences</taxon>
        <taxon>metagenomes</taxon>
        <taxon>ecological metagenomes</taxon>
    </lineage>
</organism>
<name>A0A382PFN2_9ZZZZ</name>
<dbReference type="Pfam" id="PF01168">
    <property type="entry name" value="Ala_racemase_N"/>
    <property type="match status" value="1"/>
</dbReference>
<dbReference type="AlphaFoldDB" id="A0A382PFN2"/>